<keyword evidence="8" id="KW-0479">Metal-binding</keyword>
<evidence type="ECO:0000256" key="3">
    <source>
        <dbReference type="ARBA" id="ARBA00010747"/>
    </source>
</evidence>
<feature type="transmembrane region" description="Helical" evidence="14">
    <location>
        <begin position="228"/>
        <end position="245"/>
    </location>
</feature>
<feature type="transmembrane region" description="Helical" evidence="14">
    <location>
        <begin position="344"/>
        <end position="363"/>
    </location>
</feature>
<keyword evidence="9" id="KW-0249">Electron transport</keyword>
<dbReference type="Gene3D" id="1.20.950.20">
    <property type="entry name" value="Transmembrane di-heme cytochromes, Chain C"/>
    <property type="match status" value="1"/>
</dbReference>
<dbReference type="PANTHER" id="PTHR30074:SF6">
    <property type="entry name" value="FORMATE DEHYDROGENASE GAMMA SUBUNIT"/>
    <property type="match status" value="1"/>
</dbReference>
<dbReference type="NCBIfam" id="TIGR01583">
    <property type="entry name" value="formate-DH-gamm"/>
    <property type="match status" value="1"/>
</dbReference>
<protein>
    <submittedName>
        <fullName evidence="16">Formate dehydrogenase subunit gamma</fullName>
    </submittedName>
</protein>
<keyword evidence="12 14" id="KW-0472">Membrane</keyword>
<evidence type="ECO:0000256" key="9">
    <source>
        <dbReference type="ARBA" id="ARBA00022982"/>
    </source>
</evidence>
<comment type="subcellular location">
    <subcellularLocation>
        <location evidence="2">Cell membrane</location>
        <topology evidence="2">Multi-pass membrane protein</topology>
    </subcellularLocation>
</comment>
<gene>
    <name evidence="16" type="ORF">ILP92_15825</name>
</gene>
<comment type="cofactor">
    <cofactor evidence="1">
        <name>heme</name>
        <dbReference type="ChEBI" id="CHEBI:30413"/>
    </cofactor>
</comment>
<feature type="region of interest" description="Disordered" evidence="13">
    <location>
        <begin position="393"/>
        <end position="412"/>
    </location>
</feature>
<dbReference type="InterPro" id="IPR011577">
    <property type="entry name" value="Cyt_b561_bac/Ni-Hgenase"/>
</dbReference>
<evidence type="ECO:0000256" key="5">
    <source>
        <dbReference type="ARBA" id="ARBA00022475"/>
    </source>
</evidence>
<dbReference type="AlphaFoldDB" id="A0A934IJN5"/>
<sequence>METPLRDDSLGFGTQGGSSVRPPDSAVPEIAPPSVQARPATGGAQTLQDILARQRGEIVDDSFRSNAEAVGMGPTDDGAGSGALEALGGASDPELWRAMRYDTADLTVTARGPAADVLIQDGGMAWLQFREGPLPKWGGIAMLGMAGLLAVFYLLAGRVRIEGGKDGRTLTRFISVERFAHWLLSGSFIILGLTGLLSLFGRKVFIPAFGHEAYASVAAVTAWLHDNVSWAFMLALVMIFVLWVWDNLPDRTDLTWIAQGGGLIGKGHPPAKKFNFGQKIIFWSVIVLGTSISVSGLALLFPFELQLFAPTFEKLNAIGLPQLLGFGPLDTNLAPHEEMQLSQLWHAIVAFVLMTIIIAHIYIGSLGMEGAFDAMGSGQVDENWAEQHHSIWAEEKKAEERGAGGAQATPAE</sequence>
<proteinExistence type="inferred from homology"/>
<accession>A0A934IJN5</accession>
<dbReference type="InterPro" id="IPR016174">
    <property type="entry name" value="Di-haem_cyt_TM"/>
</dbReference>
<dbReference type="SUPFAM" id="SSF81342">
    <property type="entry name" value="Transmembrane di-heme cytochromes"/>
    <property type="match status" value="1"/>
</dbReference>
<keyword evidence="6" id="KW-0349">Heme</keyword>
<evidence type="ECO:0000256" key="6">
    <source>
        <dbReference type="ARBA" id="ARBA00022617"/>
    </source>
</evidence>
<dbReference type="GO" id="GO:0015944">
    <property type="term" value="P:formate oxidation"/>
    <property type="evidence" value="ECO:0007669"/>
    <property type="project" value="TreeGrafter"/>
</dbReference>
<feature type="region of interest" description="Disordered" evidence="13">
    <location>
        <begin position="1"/>
        <end position="43"/>
    </location>
</feature>
<comment type="similarity">
    <text evidence="3">Belongs to the formate dehydrogenase gamma subunit family.</text>
</comment>
<evidence type="ECO:0000256" key="2">
    <source>
        <dbReference type="ARBA" id="ARBA00004651"/>
    </source>
</evidence>
<keyword evidence="11" id="KW-0408">Iron</keyword>
<evidence type="ECO:0000256" key="4">
    <source>
        <dbReference type="ARBA" id="ARBA00022448"/>
    </source>
</evidence>
<feature type="compositionally biased region" description="Basic and acidic residues" evidence="13">
    <location>
        <begin position="393"/>
        <end position="402"/>
    </location>
</feature>
<dbReference type="GO" id="GO:0005886">
    <property type="term" value="C:plasma membrane"/>
    <property type="evidence" value="ECO:0007669"/>
    <property type="project" value="UniProtKB-SubCell"/>
</dbReference>
<evidence type="ECO:0000256" key="12">
    <source>
        <dbReference type="ARBA" id="ARBA00023136"/>
    </source>
</evidence>
<dbReference type="PANTHER" id="PTHR30074">
    <property type="entry name" value="FORMATE DEHYDROGENASE, NITRATE-INDUCIBLE, CYTOCHROME B556 FDN SUBUNIT"/>
    <property type="match status" value="1"/>
</dbReference>
<evidence type="ECO:0000256" key="10">
    <source>
        <dbReference type="ARBA" id="ARBA00022989"/>
    </source>
</evidence>
<evidence type="ECO:0000313" key="17">
    <source>
        <dbReference type="Proteomes" id="UP000642488"/>
    </source>
</evidence>
<dbReference type="Pfam" id="PF01292">
    <property type="entry name" value="Ni_hydr_CYTB"/>
    <property type="match status" value="1"/>
</dbReference>
<dbReference type="GO" id="GO:0009061">
    <property type="term" value="P:anaerobic respiration"/>
    <property type="evidence" value="ECO:0007669"/>
    <property type="project" value="TreeGrafter"/>
</dbReference>
<reference evidence="16" key="1">
    <citation type="submission" date="2020-12" db="EMBL/GenBank/DDBJ databases">
        <title>Bacterial taxonomy.</title>
        <authorList>
            <person name="Pan X."/>
        </authorList>
    </citation>
    <scope>NUCLEOTIDE SEQUENCE</scope>
    <source>
        <strain evidence="16">KCTC 52957</strain>
    </source>
</reference>
<evidence type="ECO:0000256" key="8">
    <source>
        <dbReference type="ARBA" id="ARBA00022723"/>
    </source>
</evidence>
<evidence type="ECO:0000256" key="14">
    <source>
        <dbReference type="SAM" id="Phobius"/>
    </source>
</evidence>
<dbReference type="GO" id="GO:0036397">
    <property type="term" value="F:formate dehydrogenase (quinone) activity"/>
    <property type="evidence" value="ECO:0007669"/>
    <property type="project" value="TreeGrafter"/>
</dbReference>
<evidence type="ECO:0000313" key="16">
    <source>
        <dbReference type="EMBL" id="MBJ3764217.1"/>
    </source>
</evidence>
<dbReference type="GO" id="GO:0009055">
    <property type="term" value="F:electron transfer activity"/>
    <property type="evidence" value="ECO:0007669"/>
    <property type="project" value="InterPro"/>
</dbReference>
<name>A0A934IJN5_9RHOB</name>
<keyword evidence="10 14" id="KW-1133">Transmembrane helix</keyword>
<keyword evidence="17" id="KW-1185">Reference proteome</keyword>
<dbReference type="GO" id="GO:0022904">
    <property type="term" value="P:respiratory electron transport chain"/>
    <property type="evidence" value="ECO:0007669"/>
    <property type="project" value="InterPro"/>
</dbReference>
<dbReference type="InterPro" id="IPR051817">
    <property type="entry name" value="FDH_cytochrome_b556_subunit"/>
</dbReference>
<dbReference type="EMBL" id="JAEKPD010000018">
    <property type="protein sequence ID" value="MBJ3764217.1"/>
    <property type="molecule type" value="Genomic_DNA"/>
</dbReference>
<keyword evidence="4" id="KW-0813">Transport</keyword>
<keyword evidence="7 14" id="KW-0812">Transmembrane</keyword>
<dbReference type="GO" id="GO:0009326">
    <property type="term" value="C:formate dehydrogenase complex"/>
    <property type="evidence" value="ECO:0007669"/>
    <property type="project" value="InterPro"/>
</dbReference>
<evidence type="ECO:0000256" key="7">
    <source>
        <dbReference type="ARBA" id="ARBA00022692"/>
    </source>
</evidence>
<organism evidence="16 17">
    <name type="scientific">Palleronia pontilimi</name>
    <dbReference type="NCBI Taxonomy" id="1964209"/>
    <lineage>
        <taxon>Bacteria</taxon>
        <taxon>Pseudomonadati</taxon>
        <taxon>Pseudomonadota</taxon>
        <taxon>Alphaproteobacteria</taxon>
        <taxon>Rhodobacterales</taxon>
        <taxon>Roseobacteraceae</taxon>
        <taxon>Palleronia</taxon>
    </lineage>
</organism>
<dbReference type="GO" id="GO:0008863">
    <property type="term" value="F:formate dehydrogenase (NAD+) activity"/>
    <property type="evidence" value="ECO:0007669"/>
    <property type="project" value="InterPro"/>
</dbReference>
<evidence type="ECO:0000256" key="11">
    <source>
        <dbReference type="ARBA" id="ARBA00023004"/>
    </source>
</evidence>
<dbReference type="InterPro" id="IPR006471">
    <property type="entry name" value="Formate_DH_gsu"/>
</dbReference>
<feature type="domain" description="Cytochrome b561 bacterial/Ni-hydrogenase" evidence="15">
    <location>
        <begin position="175"/>
        <end position="375"/>
    </location>
</feature>
<dbReference type="Proteomes" id="UP000642488">
    <property type="component" value="Unassembled WGS sequence"/>
</dbReference>
<dbReference type="GO" id="GO:0046872">
    <property type="term" value="F:metal ion binding"/>
    <property type="evidence" value="ECO:0007669"/>
    <property type="project" value="UniProtKB-KW"/>
</dbReference>
<comment type="caution">
    <text evidence="16">The sequence shown here is derived from an EMBL/GenBank/DDBJ whole genome shotgun (WGS) entry which is preliminary data.</text>
</comment>
<feature type="transmembrane region" description="Helical" evidence="14">
    <location>
        <begin position="137"/>
        <end position="159"/>
    </location>
</feature>
<evidence type="ECO:0000256" key="13">
    <source>
        <dbReference type="SAM" id="MobiDB-lite"/>
    </source>
</evidence>
<evidence type="ECO:0000256" key="1">
    <source>
        <dbReference type="ARBA" id="ARBA00001971"/>
    </source>
</evidence>
<feature type="transmembrane region" description="Helical" evidence="14">
    <location>
        <begin position="280"/>
        <end position="303"/>
    </location>
</feature>
<evidence type="ECO:0000259" key="15">
    <source>
        <dbReference type="Pfam" id="PF01292"/>
    </source>
</evidence>
<keyword evidence="5" id="KW-1003">Cell membrane</keyword>
<feature type="transmembrane region" description="Helical" evidence="14">
    <location>
        <begin position="179"/>
        <end position="200"/>
    </location>
</feature>